<dbReference type="RefSeq" id="XP_033538525.1">
    <property type="nucleotide sequence ID" value="XM_033677831.1"/>
</dbReference>
<evidence type="ECO:0000313" key="2">
    <source>
        <dbReference type="Proteomes" id="UP000504638"/>
    </source>
</evidence>
<evidence type="ECO:0000313" key="3">
    <source>
        <dbReference type="RefSeq" id="XP_033538525.1"/>
    </source>
</evidence>
<dbReference type="AlphaFoldDB" id="A0A6G1GFU3"/>
<gene>
    <name evidence="1 3" type="ORF">P152DRAFT_445067</name>
</gene>
<accession>A0A6G1GFU3</accession>
<reference evidence="1 3" key="1">
    <citation type="submission" date="2020-01" db="EMBL/GenBank/DDBJ databases">
        <authorList>
            <consortium name="DOE Joint Genome Institute"/>
            <person name="Haridas S."/>
            <person name="Albert R."/>
            <person name="Binder M."/>
            <person name="Bloem J."/>
            <person name="Labutti K."/>
            <person name="Salamov A."/>
            <person name="Andreopoulos B."/>
            <person name="Baker S.E."/>
            <person name="Barry K."/>
            <person name="Bills G."/>
            <person name="Bluhm B.H."/>
            <person name="Cannon C."/>
            <person name="Castanera R."/>
            <person name="Culley D.E."/>
            <person name="Daum C."/>
            <person name="Ezra D."/>
            <person name="Gonzalez J.B."/>
            <person name="Henrissat B."/>
            <person name="Kuo A."/>
            <person name="Liang C."/>
            <person name="Lipzen A."/>
            <person name="Lutzoni F."/>
            <person name="Magnuson J."/>
            <person name="Mondo S."/>
            <person name="Nolan M."/>
            <person name="Ohm R."/>
            <person name="Pangilinan J."/>
            <person name="Park H.-J."/>
            <person name="Ramirez L."/>
            <person name="Alfaro M."/>
            <person name="Sun H."/>
            <person name="Tritt A."/>
            <person name="Yoshinaga Y."/>
            <person name="Zwiers L.-H."/>
            <person name="Turgeon B.G."/>
            <person name="Goodwin S.B."/>
            <person name="Spatafora J.W."/>
            <person name="Crous P.W."/>
            <person name="Grigoriev I.V."/>
        </authorList>
    </citation>
    <scope>NUCLEOTIDE SEQUENCE</scope>
    <source>
        <strain evidence="1 3">CBS 781.70</strain>
    </source>
</reference>
<sequence>MARLFWNLKEMDDSILNLYALNSFTDSQKPLRKYLFQSPKLLHDSTVRPSRPQDLVHVKTELAQTIRSLIWQRPGCKLYSLVILSMRDSYTTRHPSWQFLECTVNTPCEITRDFDAYAYVIAFVKFGSGKRKTPVNPSTPVMASGTFANEASESEGSVRLDRIPWSRTAAQNNAVEIWISNNCGYPSIDDAYDIYEAGGYAKLKTIAL</sequence>
<dbReference type="EMBL" id="ML975149">
    <property type="protein sequence ID" value="KAF1816894.1"/>
    <property type="molecule type" value="Genomic_DNA"/>
</dbReference>
<reference evidence="3" key="3">
    <citation type="submission" date="2025-04" db="UniProtKB">
        <authorList>
            <consortium name="RefSeq"/>
        </authorList>
    </citation>
    <scope>IDENTIFICATION</scope>
    <source>
        <strain evidence="3">CBS 781.70</strain>
    </source>
</reference>
<dbReference type="Proteomes" id="UP000504638">
    <property type="component" value="Unplaced"/>
</dbReference>
<organism evidence="1">
    <name type="scientific">Eremomyces bilateralis CBS 781.70</name>
    <dbReference type="NCBI Taxonomy" id="1392243"/>
    <lineage>
        <taxon>Eukaryota</taxon>
        <taxon>Fungi</taxon>
        <taxon>Dikarya</taxon>
        <taxon>Ascomycota</taxon>
        <taxon>Pezizomycotina</taxon>
        <taxon>Dothideomycetes</taxon>
        <taxon>Dothideomycetes incertae sedis</taxon>
        <taxon>Eremomycetales</taxon>
        <taxon>Eremomycetaceae</taxon>
        <taxon>Eremomyces</taxon>
    </lineage>
</organism>
<reference evidence="3" key="2">
    <citation type="submission" date="2020-04" db="EMBL/GenBank/DDBJ databases">
        <authorList>
            <consortium name="NCBI Genome Project"/>
        </authorList>
    </citation>
    <scope>NUCLEOTIDE SEQUENCE</scope>
    <source>
        <strain evidence="3">CBS 781.70</strain>
    </source>
</reference>
<protein>
    <submittedName>
        <fullName evidence="1 3">Uncharacterized protein</fullName>
    </submittedName>
</protein>
<dbReference type="OrthoDB" id="1405595at2759"/>
<proteinExistence type="predicted"/>
<dbReference type="GeneID" id="54418401"/>
<keyword evidence="2" id="KW-1185">Reference proteome</keyword>
<evidence type="ECO:0000313" key="1">
    <source>
        <dbReference type="EMBL" id="KAF1816894.1"/>
    </source>
</evidence>
<name>A0A6G1GFU3_9PEZI</name>